<keyword evidence="4" id="KW-1185">Reference proteome</keyword>
<keyword evidence="1" id="KW-0472">Membrane</keyword>
<evidence type="ECO:0000313" key="3">
    <source>
        <dbReference type="EMBL" id="CAK8991729.1"/>
    </source>
</evidence>
<gene>
    <name evidence="3" type="ORF">CCMP2556_LOCUS2575</name>
</gene>
<comment type="caution">
    <text evidence="3">The sequence shown here is derived from an EMBL/GenBank/DDBJ whole genome shotgun (WGS) entry which is preliminary data.</text>
</comment>
<feature type="transmembrane region" description="Helical" evidence="1">
    <location>
        <begin position="38"/>
        <end position="57"/>
    </location>
</feature>
<keyword evidence="1" id="KW-1133">Transmembrane helix</keyword>
<sequence length="336" mass="37142">MASQDYRQCHGDCTWSCGHRFGCPQKRRQRQTNRSRRFAPISLAGLTLALSSTWSFTTLERWDRGRSVALASSAPGKSALGGPIDVVPLLQSLAKDGSVNLIQIGACDGDFEAGDASSNDPVQSFVAREPKVMAVLVEASPPTCAALASKVVKMNAGNRITTVNAAVASSSARAVPFYIVSDRFKQDYPRQAFHWAMCQLNSMDKEHVLKHHDFLGLSREQFLDYIEEIMVCCKTPAILLEEAHMMPKEVDVLAIDAEGLDEQILKSFLKLPGFDPLMIFCEVTHMDSSDVCQLHSKLEARGYELGHVQTEMAADGRGDLVAWKRHLSTKRLMQLL</sequence>
<dbReference type="EMBL" id="CAXAMN010000991">
    <property type="protein sequence ID" value="CAK8991729.1"/>
    <property type="molecule type" value="Genomic_DNA"/>
</dbReference>
<reference evidence="3 4" key="1">
    <citation type="submission" date="2024-02" db="EMBL/GenBank/DDBJ databases">
        <authorList>
            <person name="Chen Y."/>
            <person name="Shah S."/>
            <person name="Dougan E. K."/>
            <person name="Thang M."/>
            <person name="Chan C."/>
        </authorList>
    </citation>
    <scope>NUCLEOTIDE SEQUENCE [LARGE SCALE GENOMIC DNA]</scope>
</reference>
<dbReference type="InterPro" id="IPR029063">
    <property type="entry name" value="SAM-dependent_MTases_sf"/>
</dbReference>
<name>A0ABP0HRF8_9DINO</name>
<proteinExistence type="predicted"/>
<protein>
    <recommendedName>
        <fullName evidence="2">Methyltransferase FkbM domain-containing protein</fullName>
    </recommendedName>
</protein>
<dbReference type="Proteomes" id="UP001642484">
    <property type="component" value="Unassembled WGS sequence"/>
</dbReference>
<keyword evidence="1" id="KW-0812">Transmembrane</keyword>
<dbReference type="Pfam" id="PF05050">
    <property type="entry name" value="Methyltransf_21"/>
    <property type="match status" value="1"/>
</dbReference>
<organism evidence="3 4">
    <name type="scientific">Durusdinium trenchii</name>
    <dbReference type="NCBI Taxonomy" id="1381693"/>
    <lineage>
        <taxon>Eukaryota</taxon>
        <taxon>Sar</taxon>
        <taxon>Alveolata</taxon>
        <taxon>Dinophyceae</taxon>
        <taxon>Suessiales</taxon>
        <taxon>Symbiodiniaceae</taxon>
        <taxon>Durusdinium</taxon>
    </lineage>
</organism>
<dbReference type="Gene3D" id="3.40.50.150">
    <property type="entry name" value="Vaccinia Virus protein VP39"/>
    <property type="match status" value="1"/>
</dbReference>
<accession>A0ABP0HRF8</accession>
<dbReference type="SUPFAM" id="SSF53335">
    <property type="entry name" value="S-adenosyl-L-methionine-dependent methyltransferases"/>
    <property type="match status" value="1"/>
</dbReference>
<evidence type="ECO:0000259" key="2">
    <source>
        <dbReference type="Pfam" id="PF05050"/>
    </source>
</evidence>
<feature type="domain" description="Methyltransferase FkbM" evidence="2">
    <location>
        <begin position="103"/>
        <end position="304"/>
    </location>
</feature>
<evidence type="ECO:0000313" key="4">
    <source>
        <dbReference type="Proteomes" id="UP001642484"/>
    </source>
</evidence>
<dbReference type="InterPro" id="IPR006342">
    <property type="entry name" value="FkbM_mtfrase"/>
</dbReference>
<evidence type="ECO:0000256" key="1">
    <source>
        <dbReference type="SAM" id="Phobius"/>
    </source>
</evidence>